<dbReference type="PANTHER" id="PTHR43648:SF1">
    <property type="entry name" value="ELECTRON TRANSFER FLAVOPROTEIN BETA SUBUNIT LYSINE METHYLTRANSFERASE"/>
    <property type="match status" value="1"/>
</dbReference>
<comment type="function">
    <text evidence="6">Methylates ribosomal protein L11.</text>
</comment>
<dbReference type="GO" id="GO:0032259">
    <property type="term" value="P:methylation"/>
    <property type="evidence" value="ECO:0007669"/>
    <property type="project" value="UniProtKB-KW"/>
</dbReference>
<dbReference type="Pfam" id="PF06325">
    <property type="entry name" value="PrmA"/>
    <property type="match status" value="1"/>
</dbReference>
<evidence type="ECO:0000256" key="5">
    <source>
        <dbReference type="ARBA" id="ARBA00022691"/>
    </source>
</evidence>
<feature type="binding site" evidence="6">
    <location>
        <position position="156"/>
    </location>
    <ligand>
        <name>S-adenosyl-L-methionine</name>
        <dbReference type="ChEBI" id="CHEBI:59789"/>
    </ligand>
</feature>
<comment type="similarity">
    <text evidence="1 6">Belongs to the methyltransferase superfamily. PrmA family.</text>
</comment>
<dbReference type="Gene3D" id="3.40.50.150">
    <property type="entry name" value="Vaccinia Virus protein VP39"/>
    <property type="match status" value="1"/>
</dbReference>
<feature type="binding site" evidence="6">
    <location>
        <position position="222"/>
    </location>
    <ligand>
        <name>S-adenosyl-L-methionine</name>
        <dbReference type="ChEBI" id="CHEBI:59789"/>
    </ligand>
</feature>
<dbReference type="InterPro" id="IPR029063">
    <property type="entry name" value="SAM-dependent_MTases_sf"/>
</dbReference>
<keyword evidence="8" id="KW-1185">Reference proteome</keyword>
<dbReference type="HAMAP" id="MF_00735">
    <property type="entry name" value="Methyltr_PrmA"/>
    <property type="match status" value="1"/>
</dbReference>
<evidence type="ECO:0000256" key="6">
    <source>
        <dbReference type="HAMAP-Rule" id="MF_00735"/>
    </source>
</evidence>
<dbReference type="GO" id="GO:0005737">
    <property type="term" value="C:cytoplasm"/>
    <property type="evidence" value="ECO:0007669"/>
    <property type="project" value="UniProtKB-SubCell"/>
</dbReference>
<evidence type="ECO:0000313" key="8">
    <source>
        <dbReference type="Proteomes" id="UP000580856"/>
    </source>
</evidence>
<keyword evidence="7" id="KW-0689">Ribosomal protein</keyword>
<dbReference type="InterPro" id="IPR004498">
    <property type="entry name" value="Ribosomal_PrmA_MeTrfase"/>
</dbReference>
<keyword evidence="7" id="KW-0687">Ribonucleoprotein</keyword>
<keyword evidence="2 6" id="KW-0963">Cytoplasm</keyword>
<keyword evidence="5 6" id="KW-0949">S-adenosyl-L-methionine</keyword>
<dbReference type="PANTHER" id="PTHR43648">
    <property type="entry name" value="ELECTRON TRANSFER FLAVOPROTEIN BETA SUBUNIT LYSINE METHYLTRANSFERASE"/>
    <property type="match status" value="1"/>
</dbReference>
<feature type="binding site" evidence="6">
    <location>
        <position position="177"/>
    </location>
    <ligand>
        <name>S-adenosyl-L-methionine</name>
        <dbReference type="ChEBI" id="CHEBI:59789"/>
    </ligand>
</feature>
<name>A0A846QFM6_9BACT</name>
<dbReference type="GO" id="GO:0008276">
    <property type="term" value="F:protein methyltransferase activity"/>
    <property type="evidence" value="ECO:0007669"/>
    <property type="project" value="UniProtKB-UniRule"/>
</dbReference>
<dbReference type="CDD" id="cd02440">
    <property type="entry name" value="AdoMet_MTases"/>
    <property type="match status" value="1"/>
</dbReference>
<protein>
    <recommendedName>
        <fullName evidence="6">Ribosomal protein L11 methyltransferase</fullName>
        <shortName evidence="6">L11 Mtase</shortName>
        <ecNumber evidence="6">2.1.1.-</ecNumber>
    </recommendedName>
</protein>
<dbReference type="EC" id="2.1.1.-" evidence="6"/>
<evidence type="ECO:0000256" key="3">
    <source>
        <dbReference type="ARBA" id="ARBA00022603"/>
    </source>
</evidence>
<dbReference type="InterPro" id="IPR050078">
    <property type="entry name" value="Ribosomal_L11_MeTrfase_PrmA"/>
</dbReference>
<organism evidence="7 8">
    <name type="scientific">Desulfobaculum xiamenense</name>
    <dbReference type="NCBI Taxonomy" id="995050"/>
    <lineage>
        <taxon>Bacteria</taxon>
        <taxon>Pseudomonadati</taxon>
        <taxon>Thermodesulfobacteriota</taxon>
        <taxon>Desulfovibrionia</taxon>
        <taxon>Desulfovibrionales</taxon>
        <taxon>Desulfovibrionaceae</taxon>
        <taxon>Desulfobaculum</taxon>
    </lineage>
</organism>
<dbReference type="AlphaFoldDB" id="A0A846QFM6"/>
<sequence length="288" mass="31019">MKNLLQIEFAVPDSRVDDVTVYLTENAPHGWQEELVVDREEVIFRVHFEDTAAAQGVIQGLCAAWPDLVVNRATIEQQDWATAWKEFFTPVEAGRFIVLPPWRADEAPEDRIPIIIEPKTAFGTGHHGTTALCLEAISNLAGEGTLTAGSSFFDLGTGSGILGIGCCKLGLTGLGYDIDPLAIENAEENRAINGVAEEAFSLGTGSVDGPAAGERFDLMVANILANPLKAMAPQIIDRVRPGGCLVLSGILVEQGDAVAEVYMANGLGEPERHSSKEWIVLIWRGVNR</sequence>
<feature type="binding site" evidence="6">
    <location>
        <position position="130"/>
    </location>
    <ligand>
        <name>S-adenosyl-L-methionine</name>
        <dbReference type="ChEBI" id="CHEBI:59789"/>
    </ligand>
</feature>
<dbReference type="SUPFAM" id="SSF53335">
    <property type="entry name" value="S-adenosyl-L-methionine-dependent methyltransferases"/>
    <property type="match status" value="1"/>
</dbReference>
<proteinExistence type="inferred from homology"/>
<accession>A0A846QFM6</accession>
<dbReference type="EMBL" id="JAATJA010000001">
    <property type="protein sequence ID" value="NJB67128.1"/>
    <property type="molecule type" value="Genomic_DNA"/>
</dbReference>
<dbReference type="GO" id="GO:0005840">
    <property type="term" value="C:ribosome"/>
    <property type="evidence" value="ECO:0007669"/>
    <property type="project" value="UniProtKB-KW"/>
</dbReference>
<comment type="subcellular location">
    <subcellularLocation>
        <location evidence="6">Cytoplasm</location>
    </subcellularLocation>
</comment>
<evidence type="ECO:0000256" key="2">
    <source>
        <dbReference type="ARBA" id="ARBA00022490"/>
    </source>
</evidence>
<comment type="caution">
    <text evidence="7">The sequence shown here is derived from an EMBL/GenBank/DDBJ whole genome shotgun (WGS) entry which is preliminary data.</text>
</comment>
<keyword evidence="3 6" id="KW-0489">Methyltransferase</keyword>
<comment type="catalytic activity">
    <reaction evidence="6">
        <text>L-lysyl-[protein] + 3 S-adenosyl-L-methionine = N(6),N(6),N(6)-trimethyl-L-lysyl-[protein] + 3 S-adenosyl-L-homocysteine + 3 H(+)</text>
        <dbReference type="Rhea" id="RHEA:54192"/>
        <dbReference type="Rhea" id="RHEA-COMP:9752"/>
        <dbReference type="Rhea" id="RHEA-COMP:13826"/>
        <dbReference type="ChEBI" id="CHEBI:15378"/>
        <dbReference type="ChEBI" id="CHEBI:29969"/>
        <dbReference type="ChEBI" id="CHEBI:57856"/>
        <dbReference type="ChEBI" id="CHEBI:59789"/>
        <dbReference type="ChEBI" id="CHEBI:61961"/>
    </reaction>
</comment>
<dbReference type="Proteomes" id="UP000580856">
    <property type="component" value="Unassembled WGS sequence"/>
</dbReference>
<evidence type="ECO:0000313" key="7">
    <source>
        <dbReference type="EMBL" id="NJB67128.1"/>
    </source>
</evidence>
<evidence type="ECO:0000256" key="4">
    <source>
        <dbReference type="ARBA" id="ARBA00022679"/>
    </source>
</evidence>
<evidence type="ECO:0000256" key="1">
    <source>
        <dbReference type="ARBA" id="ARBA00009741"/>
    </source>
</evidence>
<keyword evidence="4 6" id="KW-0808">Transferase</keyword>
<gene>
    <name evidence="6" type="primary">prmA</name>
    <name evidence="7" type="ORF">GGQ74_000768</name>
</gene>
<dbReference type="RefSeq" id="WP_167940208.1">
    <property type="nucleotide sequence ID" value="NZ_JAATJA010000001.1"/>
</dbReference>
<reference evidence="7 8" key="1">
    <citation type="submission" date="2020-03" db="EMBL/GenBank/DDBJ databases">
        <title>Genomic Encyclopedia of Type Strains, Phase IV (KMG-IV): sequencing the most valuable type-strain genomes for metagenomic binning, comparative biology and taxonomic classification.</title>
        <authorList>
            <person name="Goeker M."/>
        </authorList>
    </citation>
    <scope>NUCLEOTIDE SEQUENCE [LARGE SCALE GENOMIC DNA]</scope>
    <source>
        <strain evidence="7 8">DSM 24233</strain>
    </source>
</reference>